<evidence type="ECO:0000256" key="6">
    <source>
        <dbReference type="ARBA" id="ARBA00022840"/>
    </source>
</evidence>
<dbReference type="Gene3D" id="3.40.50.300">
    <property type="entry name" value="P-loop containing nucleotide triphosphate hydrolases"/>
    <property type="match status" value="4"/>
</dbReference>
<keyword evidence="3 9" id="KW-0547">Nucleotide-binding</keyword>
<keyword evidence="15" id="KW-1185">Reference proteome</keyword>
<keyword evidence="5 9" id="KW-0347">Helicase</keyword>
<dbReference type="EMBL" id="JBFOLK010000012">
    <property type="protein sequence ID" value="KAL2470145.1"/>
    <property type="molecule type" value="Genomic_DNA"/>
</dbReference>
<evidence type="ECO:0000256" key="7">
    <source>
        <dbReference type="ARBA" id="ARBA00022989"/>
    </source>
</evidence>
<dbReference type="InterPro" id="IPR047187">
    <property type="entry name" value="SF1_C_Upf1"/>
</dbReference>
<keyword evidence="12" id="KW-0732">Signal</keyword>
<evidence type="ECO:0000256" key="11">
    <source>
        <dbReference type="SAM" id="Phobius"/>
    </source>
</evidence>
<dbReference type="PANTHER" id="PTHR21529:SF4">
    <property type="entry name" value="TPR AND ANKYRIN REPEAT-CONTAINING PROTEIN 1"/>
    <property type="match status" value="1"/>
</dbReference>
<feature type="signal peptide" evidence="12">
    <location>
        <begin position="1"/>
        <end position="21"/>
    </location>
</feature>
<keyword evidence="6 9" id="KW-0067">ATP-binding</keyword>
<feature type="transmembrane region" description="Helical" evidence="11">
    <location>
        <begin position="2831"/>
        <end position="2849"/>
    </location>
</feature>
<proteinExistence type="predicted"/>
<keyword evidence="7 11" id="KW-1133">Transmembrane helix</keyword>
<feature type="transmembrane region" description="Helical" evidence="11">
    <location>
        <begin position="2922"/>
        <end position="2943"/>
    </location>
</feature>
<accession>A0ABD1Q1T7</accession>
<dbReference type="InterPro" id="IPR041677">
    <property type="entry name" value="DNA2/NAM7_AAA_11"/>
</dbReference>
<feature type="compositionally biased region" description="Polar residues" evidence="10">
    <location>
        <begin position="2759"/>
        <end position="2770"/>
    </location>
</feature>
<dbReference type="Pfam" id="PF13086">
    <property type="entry name" value="AAA_11"/>
    <property type="match status" value="1"/>
</dbReference>
<dbReference type="InterPro" id="IPR014017">
    <property type="entry name" value="DNA_helicase_UvrD-like_C"/>
</dbReference>
<dbReference type="PANTHER" id="PTHR21529">
    <property type="entry name" value="MAMMARY TURMOR VIRUS RECEPTOR HOMOLOG 1, 2 MTVR1, 2"/>
    <property type="match status" value="1"/>
</dbReference>
<evidence type="ECO:0000256" key="9">
    <source>
        <dbReference type="PROSITE-ProRule" id="PRU00560"/>
    </source>
</evidence>
<dbReference type="GO" id="GO:0016020">
    <property type="term" value="C:membrane"/>
    <property type="evidence" value="ECO:0007669"/>
    <property type="project" value="UniProtKB-SubCell"/>
</dbReference>
<keyword evidence="8 11" id="KW-0472">Membrane</keyword>
<evidence type="ECO:0000256" key="5">
    <source>
        <dbReference type="ARBA" id="ARBA00022806"/>
    </source>
</evidence>
<feature type="transmembrane region" description="Helical" evidence="11">
    <location>
        <begin position="2958"/>
        <end position="2980"/>
    </location>
</feature>
<dbReference type="InterPro" id="IPR027417">
    <property type="entry name" value="P-loop_NTPase"/>
</dbReference>
<evidence type="ECO:0000259" key="13">
    <source>
        <dbReference type="PROSITE" id="PS51198"/>
    </source>
</evidence>
<dbReference type="InterPro" id="IPR006043">
    <property type="entry name" value="NCS2"/>
</dbReference>
<reference evidence="15" key="1">
    <citation type="submission" date="2024-07" db="EMBL/GenBank/DDBJ databases">
        <title>Two chromosome-level genome assemblies of Korean endemic species Abeliophyllum distichum and Forsythia ovata (Oleaceae).</title>
        <authorList>
            <person name="Jang H."/>
        </authorList>
    </citation>
    <scope>NUCLEOTIDE SEQUENCE [LARGE SCALE GENOMIC DNA]</scope>
</reference>
<dbReference type="SUPFAM" id="SSF52540">
    <property type="entry name" value="P-loop containing nucleoside triphosphate hydrolases"/>
    <property type="match status" value="2"/>
</dbReference>
<feature type="binding site" evidence="9">
    <location>
        <begin position="1079"/>
        <end position="1086"/>
    </location>
    <ligand>
        <name>ATP</name>
        <dbReference type="ChEBI" id="CHEBI:30616"/>
    </ligand>
</feature>
<evidence type="ECO:0000256" key="4">
    <source>
        <dbReference type="ARBA" id="ARBA00022801"/>
    </source>
</evidence>
<keyword evidence="4 9" id="KW-0378">Hydrolase</keyword>
<evidence type="ECO:0000313" key="14">
    <source>
        <dbReference type="EMBL" id="KAL2470145.1"/>
    </source>
</evidence>
<dbReference type="InterPro" id="IPR011990">
    <property type="entry name" value="TPR-like_helical_dom_sf"/>
</dbReference>
<comment type="subcellular location">
    <subcellularLocation>
        <location evidence="1">Membrane</location>
        <topology evidence="1">Multi-pass membrane protein</topology>
    </subcellularLocation>
</comment>
<protein>
    <recommendedName>
        <fullName evidence="13">UvrD-like helicase ATP-binding domain-containing protein</fullName>
    </recommendedName>
</protein>
<feature type="region of interest" description="Disordered" evidence="10">
    <location>
        <begin position="2738"/>
        <end position="2788"/>
    </location>
</feature>
<dbReference type="Pfam" id="PF13361">
    <property type="entry name" value="UvrD_C"/>
    <property type="match status" value="1"/>
</dbReference>
<comment type="caution">
    <text evidence="14">The sequence shown here is derived from an EMBL/GenBank/DDBJ whole genome shotgun (WGS) entry which is preliminary data.</text>
</comment>
<feature type="chain" id="PRO_5044792118" description="UvrD-like helicase ATP-binding domain-containing protein" evidence="12">
    <location>
        <begin position="22"/>
        <end position="3195"/>
    </location>
</feature>
<keyword evidence="2 11" id="KW-0812">Transmembrane</keyword>
<sequence>MSLFVWFFLGLLKTFLMRTSTKIRWGRFQSYFYTWINGSYVYPLLEETRADLASAMDSIYNAPFAEVIAIDAAIPYDIHTLLYHVKVDSWKNRLVDRGREPYRTLPGDVVLLSNGKPESAADLQCVGWTWTFASVTGIGEDENDDDYKFTNFKVKTWNRIEVEDGQHKSLYVVFLTNMTTYQRIWNALWMRKNLNIIETVLCKNDLDEKVCELCALQGDTQLNIKIGSTVLSNLNESQNEAIVASILRMQCDHKPSVQLIWGPPGTGKTRTLSFMLFSLFKMNVRTLVCAPTNVAITDLASRVIKLMRESFEVGSEKGFITCPLGDILIFGNKDRLKFGSDIEEIFLDYRVDRLVECFAYSTGWKNSISSMIYFLEDCVSQHRIYVENELINAKESNNTEFQKSESRSLLEFARDRFSNTALPLKRSLLTFFTHLARSFIGDQNFQYMVQLVSLLDSLEILLFQDKLTSEEFENIFSCQQTVDSSQSSVDVSPLLSTKTQCLSILRYLQGSLAKLDLPSVMNKASIPEFCFKNSSLIFCTASSSYKLHSVDVEPLKLLVIDEAAQLKECESVIPLQLPGLRHAILVGDEWQLPATVVSKLSDGAGFGRSLFARLSSLDHSKHLLDMQYRMHPAISHFPNSKFYLNKILDASSVKDKSYERSYLAGRMFGPYSFINVPEGKEEMDDFEHSRRNLVEVAVTVKIVQKLYKEWNGSQENLSIGVISPYAAQVMAIQDKLKVENHERFTVTVNSIDGFQGGEKDIIIISTVRSNNGGSIGFLASPQRTNVALTRARHCLWILGNERTLKNNDSVWQALVHDAQDRQCFFSADEDSDLAKTIIDVKKDLDQLGDLLNGESILFKSARWKVLFSDNFKNSFGKLISSRVKKSVMNILLKIASGWRPKRRSVDLMCESSLQTVKQFKVEGYYVICTIDLMKESNYMQVLKVWDILPLEVVPTLLRRLDGLFAMYTDDFIKRCKEKCIEGNLEVPKIWPMSHDIVRYKNIKNKSDGDSIGCAVDCRSYVENSKVNESLLLMKFYSLSTGVVNHLLSDQDCRELDLPFEVTDEEREIILFPRSSFILGRSGTGKTTILTMKLYRKIEHHRLASEGFSSAESNRADVGPCMVEFKGNVLHQLFVTVSPKLCYAIKQHVSRLKRFADGGQFYSDDSSIDMDDIDQMAQFQDIPDSFVGIKPEKYPLVITLHKFLLMLDGSLGNSYFERFLDVKGFSQDKRNLRSVALQTFMRTKEVNFEHFNFFYWPHFNSKLTKNLEPSKVYTEIMSYIKGGLQAGGACDIKLNREDYVSLSDKRVSTFCAQEREAIYDIFKDYEKMKTERGEFDLADLVIHLHHRLNNENLLGEKMDFVYVDEVQDLTMRQIALFRYICKNVDGGFVFSGDTAQTIAKGVDFRFEDVRSLFYNEFVMKTKKIEFGGRREKGHLSDMFNLCQNFRTHSGVLRLAQSVIDLLCHFFPQSIDVLPPETSFVYGEPPVVLEPGSDENAIFTIFGCSGNVGKMVGFGAEQVILVRDETARKEISNCIGHQALILTIVECKGLEFQDVLLFNFFGSSPLRGQWRVIYEFLKEKDLFDSGFPKSFPSFSQLRHNILCSELKQLYVAITRTKQRLWICENAEELSKPMLDYWKRLGLVNVRKVDDSLAQAMQRASSPEEWKSQGIKLFWEKNYEMAIMCFERAGEPMWEKRAKAASLRASADHMRGSNPKEASIMLREAAELFYSVGRTDSAAECFCDLEDYERAGRIYLEKNGESELRKAGECFTLAGCYELAAEVYAKGNFFVECLSACNKGKCFEIGLKYVEYWKQQASLTDGMTERFKDLDKTVQEFLESCALDFHKLNDNTSLMKFVRAFHTLESKRNFLKSLGCLEELLYLEEESANFMEAAEIAKLIGNILLEIDLLGKAGHFRDASLLTLTYVLSCSLWGSGSRGWPMKSFPRKQELIINVISFALKESRSFYEFVCAEVEVLSHEQSNMSELMHCFSASLKRGSLPGEILSIRKLLDAHFQIHSAKYESEHELPIDTKKYSEERILQNKVSARTLFYLWNLFKENVLAILKSLDCLKRQDISKCNHTVEFCLNYFGVQRLSNNLNVTYRLLNTDAEWVKNIDERFLRRQRKVVTLDAHHFISASKNYWLQELLSVGLRVLETLKDLSLVKSFSVYCQCTCLIFIFDIAKFIESKLHAFKNAPAKKLQYFLKQSTKYFDIVFPLDSQKSLSENMIFLRGTELSRNLLEDVIARNISTENEVSYGQIGRVVMIWLGSGRPKYDLCKIISERFPESSSWKALVKILFRISDSDSSSSPMNNLVIGCSHQSPSSYSVDDLIHEFYKALEETYNANWMTKDYVSPNCFLFLMERLILLVFHYRPFSFTTKSSFAEWLIYQQSDASQSASVVTDNGPYPVRVFEFVIHVIQQLLYNHHTTKEWIRKSDIDFKYYRVLVLRLFVILCLLCLNSRMYSSVLFELLSIPQIISQLPIEFCKSLQRGRNYDGVHLNAVAKAFQSIGDPVVIVTRGENNMNFVCPDAIFLDMRVSLCNKDIMEVLFPRSNKSSLGQISSIEANRIKPSGELSASSNNNGQTSVAPILSVELKTDPNLSSENDNGRLNMNWGVLREISDMLKSVENRKDGNLKLISWEKKAEVVESVNLLAAEFTHFLEKNSHAREYKNVPEETTKTIEELKQLSSLIDTRELDKKDTMKIGELVKSLVSRRPKLDVFLSQSVMQNNTNESIVSCDKGISKSNSTEDNKEDLPVDTVAADTQSKPNQATECNRGKGKGKNKKSGKGRGGVLMADISNPPMEQLQDLEYCIDSNPPWRGINTLLQALFGTRLPAVIGGSFAYVIPIVYIISDSSLQRIDEPHIRFIQTMRAIQGALIVAASIQIILGYSQVWGLFSRFFSPLGMVPVVGLVGLGLFQRGFPVVGNCVEIGLPMLLLVIGLSQYLKHVKPLRDFPIFERFPVLICVTIIWIYSVILTASGAYRDKPNLTQISCRTDRANLISTAPWFKFPYPLQWGPPTFSAGHSIAMMSSVLVSMVEVLRFSIVLDNISAFTLKHSSLAWLLSIWHLSVLWVMRSRLATIVTVWRSEQMAESSYGRERLVAFEIATERKELKLRVTGRIWKEQQNSDAGIFKKYIEIELQLGNIDSFRKHYQKYMEWSPEHCYEWSKFAELERSLAETERARAIFELACNAPNFLC</sequence>
<dbReference type="InterPro" id="IPR041679">
    <property type="entry name" value="DNA2/NAM7-like_C"/>
</dbReference>
<organism evidence="14 15">
    <name type="scientific">Abeliophyllum distichum</name>
    <dbReference type="NCBI Taxonomy" id="126358"/>
    <lineage>
        <taxon>Eukaryota</taxon>
        <taxon>Viridiplantae</taxon>
        <taxon>Streptophyta</taxon>
        <taxon>Embryophyta</taxon>
        <taxon>Tracheophyta</taxon>
        <taxon>Spermatophyta</taxon>
        <taxon>Magnoliopsida</taxon>
        <taxon>eudicotyledons</taxon>
        <taxon>Gunneridae</taxon>
        <taxon>Pentapetalae</taxon>
        <taxon>asterids</taxon>
        <taxon>lamiids</taxon>
        <taxon>Lamiales</taxon>
        <taxon>Oleaceae</taxon>
        <taxon>Forsythieae</taxon>
        <taxon>Abeliophyllum</taxon>
    </lineage>
</organism>
<evidence type="ECO:0000256" key="12">
    <source>
        <dbReference type="SAM" id="SignalP"/>
    </source>
</evidence>
<evidence type="ECO:0000256" key="1">
    <source>
        <dbReference type="ARBA" id="ARBA00004141"/>
    </source>
</evidence>
<dbReference type="CDD" id="cd18808">
    <property type="entry name" value="SF1_C_Upf1"/>
    <property type="match status" value="1"/>
</dbReference>
<dbReference type="Pfam" id="PF13087">
    <property type="entry name" value="AAA_12"/>
    <property type="match status" value="1"/>
</dbReference>
<dbReference type="GO" id="GO:0005524">
    <property type="term" value="F:ATP binding"/>
    <property type="evidence" value="ECO:0007669"/>
    <property type="project" value="UniProtKB-UniRule"/>
</dbReference>
<dbReference type="InterPro" id="IPR039904">
    <property type="entry name" value="TRANK1"/>
</dbReference>
<dbReference type="FunFam" id="3.40.50.300:FF:000326">
    <property type="entry name" value="P-loop containing nucleoside triphosphate hydrolase"/>
    <property type="match status" value="1"/>
</dbReference>
<feature type="transmembrane region" description="Helical" evidence="11">
    <location>
        <begin position="2870"/>
        <end position="2891"/>
    </location>
</feature>
<dbReference type="PROSITE" id="PS51198">
    <property type="entry name" value="UVRD_HELICASE_ATP_BIND"/>
    <property type="match status" value="1"/>
</dbReference>
<gene>
    <name evidence="14" type="ORF">Adt_38281</name>
</gene>
<dbReference type="Pfam" id="PF20073">
    <property type="entry name" value="DUF6469"/>
    <property type="match status" value="1"/>
</dbReference>
<name>A0ABD1Q1T7_9LAMI</name>
<feature type="transmembrane region" description="Helical" evidence="11">
    <location>
        <begin position="2897"/>
        <end position="2915"/>
    </location>
</feature>
<evidence type="ECO:0000256" key="3">
    <source>
        <dbReference type="ARBA" id="ARBA00022741"/>
    </source>
</evidence>
<feature type="compositionally biased region" description="Basic residues" evidence="10">
    <location>
        <begin position="2774"/>
        <end position="2785"/>
    </location>
</feature>
<evidence type="ECO:0000313" key="15">
    <source>
        <dbReference type="Proteomes" id="UP001604336"/>
    </source>
</evidence>
<dbReference type="InterPro" id="IPR045529">
    <property type="entry name" value="DUF6469"/>
</dbReference>
<evidence type="ECO:0000256" key="2">
    <source>
        <dbReference type="ARBA" id="ARBA00022692"/>
    </source>
</evidence>
<evidence type="ECO:0000256" key="8">
    <source>
        <dbReference type="ARBA" id="ARBA00023136"/>
    </source>
</evidence>
<dbReference type="SUPFAM" id="SSF48452">
    <property type="entry name" value="TPR-like"/>
    <property type="match status" value="2"/>
</dbReference>
<dbReference type="Proteomes" id="UP001604336">
    <property type="component" value="Unassembled WGS sequence"/>
</dbReference>
<dbReference type="GO" id="GO:0004386">
    <property type="term" value="F:helicase activity"/>
    <property type="evidence" value="ECO:0007669"/>
    <property type="project" value="UniProtKB-UniRule"/>
</dbReference>
<feature type="domain" description="UvrD-like helicase ATP-binding" evidence="13">
    <location>
        <begin position="1058"/>
        <end position="1447"/>
    </location>
</feature>
<dbReference type="Gene3D" id="1.25.40.10">
    <property type="entry name" value="Tetratricopeptide repeat domain"/>
    <property type="match status" value="1"/>
</dbReference>
<dbReference type="Pfam" id="PF00580">
    <property type="entry name" value="UvrD-helicase"/>
    <property type="match status" value="1"/>
</dbReference>
<dbReference type="Pfam" id="PF00860">
    <property type="entry name" value="Xan_ur_permease"/>
    <property type="match status" value="1"/>
</dbReference>
<evidence type="ECO:0000256" key="10">
    <source>
        <dbReference type="SAM" id="MobiDB-lite"/>
    </source>
</evidence>
<dbReference type="InterPro" id="IPR014016">
    <property type="entry name" value="UvrD-like_ATP-bd"/>
</dbReference>
<dbReference type="GO" id="GO:0005694">
    <property type="term" value="C:chromosome"/>
    <property type="evidence" value="ECO:0007669"/>
    <property type="project" value="UniProtKB-ARBA"/>
</dbReference>
<dbReference type="GO" id="GO:0016787">
    <property type="term" value="F:hydrolase activity"/>
    <property type="evidence" value="ECO:0007669"/>
    <property type="project" value="UniProtKB-UniRule"/>
</dbReference>